<dbReference type="EMBL" id="JAYLLH010000017">
    <property type="protein sequence ID" value="MEC3862107.1"/>
    <property type="molecule type" value="Genomic_DNA"/>
</dbReference>
<evidence type="ECO:0008006" key="3">
    <source>
        <dbReference type="Google" id="ProtNLM"/>
    </source>
</evidence>
<reference evidence="1 2" key="1">
    <citation type="submission" date="2024-01" db="EMBL/GenBank/DDBJ databases">
        <title>Mesobacterium rodlantinim sp. nov., isolated from shallow sea hydrothermal systems off Kueishantao Island.</title>
        <authorList>
            <person name="Su Z."/>
            <person name="Tang K."/>
        </authorList>
    </citation>
    <scope>NUCLEOTIDE SEQUENCE [LARGE SCALE GENOMIC DNA]</scope>
    <source>
        <strain evidence="1 2">TK19101</strain>
    </source>
</reference>
<name>A0ABU6HJ15_9RHOB</name>
<sequence length="80" mass="8785">MPTPLPPRDLLAARGLAVAGPAVRVEPCEDNDFHLVTPMARHSLGVLNFVLYPVRTRELLVRIALGWLLATRNSMGLART</sequence>
<proteinExistence type="predicted"/>
<evidence type="ECO:0000313" key="1">
    <source>
        <dbReference type="EMBL" id="MEC3862107.1"/>
    </source>
</evidence>
<protein>
    <recommendedName>
        <fullName evidence="3">LysR substrate-binding domain-containing protein</fullName>
    </recommendedName>
</protein>
<accession>A0ABU6HJ15</accession>
<dbReference type="Proteomes" id="UP001348149">
    <property type="component" value="Unassembled WGS sequence"/>
</dbReference>
<dbReference type="RefSeq" id="WP_326297845.1">
    <property type="nucleotide sequence ID" value="NZ_JAYLLH010000017.1"/>
</dbReference>
<evidence type="ECO:0000313" key="2">
    <source>
        <dbReference type="Proteomes" id="UP001348149"/>
    </source>
</evidence>
<gene>
    <name evidence="1" type="ORF">VK792_12505</name>
</gene>
<keyword evidence="2" id="KW-1185">Reference proteome</keyword>
<comment type="caution">
    <text evidence="1">The sequence shown here is derived from an EMBL/GenBank/DDBJ whole genome shotgun (WGS) entry which is preliminary data.</text>
</comment>
<organism evidence="1 2">
    <name type="scientific">Mesobacterium hydrothermale</name>
    <dbReference type="NCBI Taxonomy" id="3111907"/>
    <lineage>
        <taxon>Bacteria</taxon>
        <taxon>Pseudomonadati</taxon>
        <taxon>Pseudomonadota</taxon>
        <taxon>Alphaproteobacteria</taxon>
        <taxon>Rhodobacterales</taxon>
        <taxon>Roseobacteraceae</taxon>
        <taxon>Mesobacterium</taxon>
    </lineage>
</organism>